<evidence type="ECO:0000256" key="6">
    <source>
        <dbReference type="HAMAP-Rule" id="MF_01363"/>
    </source>
</evidence>
<evidence type="ECO:0000313" key="9">
    <source>
        <dbReference type="Proteomes" id="UP000233435"/>
    </source>
</evidence>
<keyword evidence="2 6" id="KW-0699">rRNA-binding</keyword>
<dbReference type="GO" id="GO:0000166">
    <property type="term" value="F:nucleotide binding"/>
    <property type="evidence" value="ECO:0007669"/>
    <property type="project" value="InterPro"/>
</dbReference>
<evidence type="ECO:0000256" key="5">
    <source>
        <dbReference type="ARBA" id="ARBA00023274"/>
    </source>
</evidence>
<dbReference type="PANTHER" id="PTHR21349">
    <property type="entry name" value="50S RIBOSOMAL PROTEIN L21"/>
    <property type="match status" value="1"/>
</dbReference>
<keyword evidence="9" id="KW-1185">Reference proteome</keyword>
<dbReference type="OrthoDB" id="9813334at2"/>
<dbReference type="Proteomes" id="UP000233435">
    <property type="component" value="Unassembled WGS sequence"/>
</dbReference>
<comment type="caution">
    <text evidence="8">The sequence shown here is derived from an EMBL/GenBank/DDBJ whole genome shotgun (WGS) entry which is preliminary data.</text>
</comment>
<dbReference type="SUPFAM" id="SSF141091">
    <property type="entry name" value="L21p-like"/>
    <property type="match status" value="1"/>
</dbReference>
<evidence type="ECO:0000256" key="4">
    <source>
        <dbReference type="ARBA" id="ARBA00022980"/>
    </source>
</evidence>
<dbReference type="PANTHER" id="PTHR21349:SF0">
    <property type="entry name" value="LARGE RIBOSOMAL SUBUNIT PROTEIN BL21M"/>
    <property type="match status" value="1"/>
</dbReference>
<dbReference type="EMBL" id="PJEO01000043">
    <property type="protein sequence ID" value="PKQ44674.1"/>
    <property type="molecule type" value="Genomic_DNA"/>
</dbReference>
<evidence type="ECO:0000256" key="1">
    <source>
        <dbReference type="ARBA" id="ARBA00008563"/>
    </source>
</evidence>
<dbReference type="AlphaFoldDB" id="A0A2N3HIE9"/>
<dbReference type="NCBIfam" id="TIGR00061">
    <property type="entry name" value="L21"/>
    <property type="match status" value="1"/>
</dbReference>
<dbReference type="GO" id="GO:0006412">
    <property type="term" value="P:translation"/>
    <property type="evidence" value="ECO:0007669"/>
    <property type="project" value="UniProtKB-UniRule"/>
</dbReference>
<dbReference type="GO" id="GO:0019843">
    <property type="term" value="F:rRNA binding"/>
    <property type="evidence" value="ECO:0007669"/>
    <property type="project" value="UniProtKB-UniRule"/>
</dbReference>
<accession>A0A2N3HIE9</accession>
<dbReference type="InterPro" id="IPR028909">
    <property type="entry name" value="bL21-like"/>
</dbReference>
<keyword evidence="3 6" id="KW-0694">RNA-binding</keyword>
<proteinExistence type="inferred from homology"/>
<dbReference type="GO" id="GO:1990904">
    <property type="term" value="C:ribonucleoprotein complex"/>
    <property type="evidence" value="ECO:0007669"/>
    <property type="project" value="UniProtKB-KW"/>
</dbReference>
<evidence type="ECO:0000256" key="7">
    <source>
        <dbReference type="RuleBase" id="RU000562"/>
    </source>
</evidence>
<dbReference type="RefSeq" id="WP_106660100.1">
    <property type="nucleotide sequence ID" value="NZ_PJEO01000043.1"/>
</dbReference>
<keyword evidence="4 6" id="KW-0689">Ribosomal protein</keyword>
<comment type="subunit">
    <text evidence="6">Part of the 50S ribosomal subunit. Contacts protein L20.</text>
</comment>
<dbReference type="SUPFAM" id="SSF47794">
    <property type="entry name" value="Rad51 N-terminal domain-like"/>
    <property type="match status" value="1"/>
</dbReference>
<dbReference type="InterPro" id="IPR010995">
    <property type="entry name" value="DNA_repair_Rad51/TF_NusA_a-hlx"/>
</dbReference>
<gene>
    <name evidence="6 8" type="primary">rplU</name>
    <name evidence="8" type="ORF">CSW08_11860</name>
</gene>
<evidence type="ECO:0000313" key="8">
    <source>
        <dbReference type="EMBL" id="PKQ44674.1"/>
    </source>
</evidence>
<dbReference type="Gene3D" id="1.10.150.20">
    <property type="entry name" value="5' to 3' exonuclease, C-terminal subdomain"/>
    <property type="match status" value="1"/>
</dbReference>
<evidence type="ECO:0000256" key="2">
    <source>
        <dbReference type="ARBA" id="ARBA00022730"/>
    </source>
</evidence>
<dbReference type="GO" id="GO:0005840">
    <property type="term" value="C:ribosome"/>
    <property type="evidence" value="ECO:0007669"/>
    <property type="project" value="UniProtKB-KW"/>
</dbReference>
<evidence type="ECO:0000256" key="3">
    <source>
        <dbReference type="ARBA" id="ARBA00022884"/>
    </source>
</evidence>
<keyword evidence="5 6" id="KW-0687">Ribonucleoprotein</keyword>
<dbReference type="GO" id="GO:0005737">
    <property type="term" value="C:cytoplasm"/>
    <property type="evidence" value="ECO:0007669"/>
    <property type="project" value="UniProtKB-ARBA"/>
</dbReference>
<dbReference type="Pfam" id="PF14520">
    <property type="entry name" value="HHH_5"/>
    <property type="match status" value="1"/>
</dbReference>
<name>A0A2N3HIE9_9FLAO</name>
<comment type="function">
    <text evidence="6 7">This protein binds to 23S rRNA in the presence of protein L20.</text>
</comment>
<sequence>MYAIVEIAGQQFKVVKDQKVFVHRLQTEEGKQVAFDNVLLIGDGDNVTVGAPAIDGAQVGAKVIKHLKGDKVIVFKKKRRKGYRVKNGHRQSLTEIIIESIAASGAKKAAKVENEGAKKAAKVEKATPVKEAKKTTKKEVEVSDNLVTRAEHRAEDANIEINIDKVLHSIGTATKAEADDLKEINGIGPAYEQRLNEIGIYTYEQISKLKAADRQELSAIEGITREKIEAEEWVKQAKDLLKNKNK</sequence>
<dbReference type="PROSITE" id="PS01169">
    <property type="entry name" value="RIBOSOMAL_L21"/>
    <property type="match status" value="1"/>
</dbReference>
<protein>
    <recommendedName>
        <fullName evidence="6">Large ribosomal subunit protein bL21</fullName>
    </recommendedName>
</protein>
<dbReference type="InterPro" id="IPR001787">
    <property type="entry name" value="Ribosomal_bL21"/>
</dbReference>
<dbReference type="Pfam" id="PF00829">
    <property type="entry name" value="Ribosomal_L21p"/>
    <property type="match status" value="1"/>
</dbReference>
<dbReference type="InterPro" id="IPR036164">
    <property type="entry name" value="bL21-like_sf"/>
</dbReference>
<organism evidence="8 9">
    <name type="scientific">Confluentibacter flavum</name>
    <dbReference type="NCBI Taxonomy" id="1909700"/>
    <lineage>
        <taxon>Bacteria</taxon>
        <taxon>Pseudomonadati</taxon>
        <taxon>Bacteroidota</taxon>
        <taxon>Flavobacteriia</taxon>
        <taxon>Flavobacteriales</taxon>
        <taxon>Flavobacteriaceae</taxon>
        <taxon>Confluentibacter</taxon>
    </lineage>
</organism>
<reference evidence="8 9" key="1">
    <citation type="submission" date="2017-12" db="EMBL/GenBank/DDBJ databases">
        <title>Confluentibacter flavum sp. nov., isolated from the saline lake.</title>
        <authorList>
            <person name="Yu L."/>
        </authorList>
    </citation>
    <scope>NUCLEOTIDE SEQUENCE [LARGE SCALE GENOMIC DNA]</scope>
    <source>
        <strain evidence="8 9">3B</strain>
    </source>
</reference>
<dbReference type="InterPro" id="IPR018258">
    <property type="entry name" value="Ribosomal_bL21_CS"/>
</dbReference>
<comment type="similarity">
    <text evidence="1 6 7">Belongs to the bacterial ribosomal protein bL21 family.</text>
</comment>
<dbReference type="HAMAP" id="MF_01363">
    <property type="entry name" value="Ribosomal_bL21"/>
    <property type="match status" value="1"/>
</dbReference>
<dbReference type="GO" id="GO:0003735">
    <property type="term" value="F:structural constituent of ribosome"/>
    <property type="evidence" value="ECO:0007669"/>
    <property type="project" value="InterPro"/>
</dbReference>